<dbReference type="CDD" id="cd00761">
    <property type="entry name" value="Glyco_tranf_GTA_type"/>
    <property type="match status" value="1"/>
</dbReference>
<evidence type="ECO:0000256" key="1">
    <source>
        <dbReference type="ARBA" id="ARBA00022676"/>
    </source>
</evidence>
<dbReference type="SUPFAM" id="SSF53448">
    <property type="entry name" value="Nucleotide-diphospho-sugar transferases"/>
    <property type="match status" value="1"/>
</dbReference>
<dbReference type="GO" id="GO:0016758">
    <property type="term" value="F:hexosyltransferase activity"/>
    <property type="evidence" value="ECO:0007669"/>
    <property type="project" value="UniProtKB-ARBA"/>
</dbReference>
<dbReference type="EMBL" id="JAHYQA010000026">
    <property type="protein sequence ID" value="MCE9240477.1"/>
    <property type="molecule type" value="Genomic_DNA"/>
</dbReference>
<dbReference type="AlphaFoldDB" id="A0AAW4Z949"/>
<gene>
    <name evidence="4" type="ORF">K0H07_25385</name>
</gene>
<name>A0AAW4Z949_BACT4</name>
<organism evidence="4 5">
    <name type="scientific">Bacteroides thetaiotaomicron</name>
    <dbReference type="NCBI Taxonomy" id="818"/>
    <lineage>
        <taxon>Bacteria</taxon>
        <taxon>Pseudomonadati</taxon>
        <taxon>Bacteroidota</taxon>
        <taxon>Bacteroidia</taxon>
        <taxon>Bacteroidales</taxon>
        <taxon>Bacteroidaceae</taxon>
        <taxon>Bacteroides</taxon>
    </lineage>
</organism>
<dbReference type="PANTHER" id="PTHR22916">
    <property type="entry name" value="GLYCOSYLTRANSFERASE"/>
    <property type="match status" value="1"/>
</dbReference>
<dbReference type="RefSeq" id="WP_234129364.1">
    <property type="nucleotide sequence ID" value="NZ_JAHYQA010000026.1"/>
</dbReference>
<dbReference type="PANTHER" id="PTHR22916:SF51">
    <property type="entry name" value="GLYCOSYLTRANSFERASE EPSH-RELATED"/>
    <property type="match status" value="1"/>
</dbReference>
<feature type="domain" description="Glycosyltransferase 2-like" evidence="3">
    <location>
        <begin position="8"/>
        <end position="140"/>
    </location>
</feature>
<dbReference type="InterPro" id="IPR001173">
    <property type="entry name" value="Glyco_trans_2-like"/>
</dbReference>
<evidence type="ECO:0000256" key="2">
    <source>
        <dbReference type="ARBA" id="ARBA00022679"/>
    </source>
</evidence>
<reference evidence="4" key="1">
    <citation type="submission" date="2021-07" db="EMBL/GenBank/DDBJ databases">
        <title>Comparative genomics of Bacteroides fragilis group isolates reveals species-dependent resistance mechanisms and validates clinical tools for resistance prediction.</title>
        <authorList>
            <person name="Wallace M.J."/>
            <person name="Jean S."/>
            <person name="Wallace M.A."/>
            <person name="Carey-Ann B.D."/>
            <person name="Dantas G."/>
        </authorList>
    </citation>
    <scope>NUCLEOTIDE SEQUENCE</scope>
    <source>
        <strain evidence="4">BJH_160</strain>
    </source>
</reference>
<dbReference type="Gene3D" id="3.90.550.10">
    <property type="entry name" value="Spore Coat Polysaccharide Biosynthesis Protein SpsA, Chain A"/>
    <property type="match status" value="1"/>
</dbReference>
<dbReference type="InterPro" id="IPR029044">
    <property type="entry name" value="Nucleotide-diphossugar_trans"/>
</dbReference>
<accession>A0AAW4Z949</accession>
<evidence type="ECO:0000313" key="4">
    <source>
        <dbReference type="EMBL" id="MCE9240477.1"/>
    </source>
</evidence>
<dbReference type="Pfam" id="PF00535">
    <property type="entry name" value="Glycos_transf_2"/>
    <property type="match status" value="1"/>
</dbReference>
<sequence length="330" mass="38297">MKTKILISVLVPVYGVEKYIERCACSLFMQTYENIEYIFVNDCTPDKSITVLLQTLETFPKRKECVRIINHEQNKGLAAARNTAVKCATGKYVMHVDSDDYLEIDAVEKAALKACDTNADVVLFDVRHVFLNKVVVTHSVIPNNRTEYVKRIIERECAVNMWGGIYKRSLYIQHNVWAIEGLNYGEDYAVKPRLIYYAQKVVYIKESLYNYVHYNSNSYTKVFSEKNILDQEMAIEILTNFFSSICDSEEYKHSLNIAALKVKAELLVVWGLFNGNKRTWKKIVILYPSIPLINVGNLKYLIILWASQMNLYFFVRWYSKIGVLVKQLLK</sequence>
<evidence type="ECO:0000313" key="5">
    <source>
        <dbReference type="Proteomes" id="UP001200544"/>
    </source>
</evidence>
<comment type="caution">
    <text evidence="4">The sequence shown here is derived from an EMBL/GenBank/DDBJ whole genome shotgun (WGS) entry which is preliminary data.</text>
</comment>
<protein>
    <submittedName>
        <fullName evidence="4">Glycosyltransferase</fullName>
        <ecNumber evidence="4">2.4.-.-</ecNumber>
    </submittedName>
</protein>
<keyword evidence="2 4" id="KW-0808">Transferase</keyword>
<dbReference type="Proteomes" id="UP001200544">
    <property type="component" value="Unassembled WGS sequence"/>
</dbReference>
<dbReference type="EC" id="2.4.-.-" evidence="4"/>
<evidence type="ECO:0000259" key="3">
    <source>
        <dbReference type="Pfam" id="PF00535"/>
    </source>
</evidence>
<proteinExistence type="predicted"/>
<keyword evidence="1 4" id="KW-0328">Glycosyltransferase</keyword>